<name>A0A6J6HH92_9ZZZZ</name>
<evidence type="ECO:0000256" key="1">
    <source>
        <dbReference type="SAM" id="MobiDB-lite"/>
    </source>
</evidence>
<dbReference type="EMBL" id="CAEZUQ010000083">
    <property type="protein sequence ID" value="CAB4610454.1"/>
    <property type="molecule type" value="Genomic_DNA"/>
</dbReference>
<feature type="region of interest" description="Disordered" evidence="1">
    <location>
        <begin position="172"/>
        <end position="205"/>
    </location>
</feature>
<reference evidence="2" key="1">
    <citation type="submission" date="2020-05" db="EMBL/GenBank/DDBJ databases">
        <authorList>
            <person name="Chiriac C."/>
            <person name="Salcher M."/>
            <person name="Ghai R."/>
            <person name="Kavagutti S V."/>
        </authorList>
    </citation>
    <scope>NUCLEOTIDE SEQUENCE</scope>
</reference>
<evidence type="ECO:0000313" key="2">
    <source>
        <dbReference type="EMBL" id="CAB4610454.1"/>
    </source>
</evidence>
<dbReference type="AlphaFoldDB" id="A0A6J6HH92"/>
<gene>
    <name evidence="2" type="ORF">UFOPK1842_00741</name>
</gene>
<feature type="compositionally biased region" description="Basic residues" evidence="1">
    <location>
        <begin position="195"/>
        <end position="205"/>
    </location>
</feature>
<proteinExistence type="predicted"/>
<organism evidence="2">
    <name type="scientific">freshwater metagenome</name>
    <dbReference type="NCBI Taxonomy" id="449393"/>
    <lineage>
        <taxon>unclassified sequences</taxon>
        <taxon>metagenomes</taxon>
        <taxon>ecological metagenomes</taxon>
    </lineage>
</organism>
<accession>A0A6J6HH92</accession>
<sequence>MNKKITSVALAAALAFGTIATATTAKADSDNAIGVPSQVATVLSGLVANATITQAQANAITAALLAAAPVKPAAGIYGLMGGGFGMNSAAHQAVITSTLGITAAELKAARTARTPLGTLAGVKKAALITALVNFETTEIDAAVTAGKITAAQAVTAKAGLLARVTAGVDAVPGPKMNSMKKGNKMHGADDDDKRMKKSSNKPSIR</sequence>
<protein>
    <submittedName>
        <fullName evidence="2">Unannotated protein</fullName>
    </submittedName>
</protein>